<proteinExistence type="predicted"/>
<dbReference type="InterPro" id="IPR015943">
    <property type="entry name" value="WD40/YVTN_repeat-like_dom_sf"/>
</dbReference>
<name>A0AA97L2K6_EUBMA</name>
<dbReference type="SUPFAM" id="SSF50978">
    <property type="entry name" value="WD40 repeat-like"/>
    <property type="match status" value="1"/>
</dbReference>
<dbReference type="PROSITE" id="PS00678">
    <property type="entry name" value="WD_REPEATS_1"/>
    <property type="match status" value="2"/>
</dbReference>
<organism evidence="4 5">
    <name type="scientific">Eublepharis macularius</name>
    <name type="common">Leopard gecko</name>
    <name type="synonym">Cyrtodactylus macularius</name>
    <dbReference type="NCBI Taxonomy" id="481883"/>
    <lineage>
        <taxon>Eukaryota</taxon>
        <taxon>Metazoa</taxon>
        <taxon>Chordata</taxon>
        <taxon>Craniata</taxon>
        <taxon>Vertebrata</taxon>
        <taxon>Euteleostomi</taxon>
        <taxon>Lepidosauria</taxon>
        <taxon>Squamata</taxon>
        <taxon>Bifurcata</taxon>
        <taxon>Gekkota</taxon>
        <taxon>Eublepharidae</taxon>
        <taxon>Eublepharinae</taxon>
        <taxon>Eublepharis</taxon>
    </lineage>
</organism>
<dbReference type="RefSeq" id="XP_054839538.1">
    <property type="nucleotide sequence ID" value="XM_054983563.1"/>
</dbReference>
<dbReference type="InterPro" id="IPR001680">
    <property type="entry name" value="WD40_rpt"/>
</dbReference>
<protein>
    <submittedName>
        <fullName evidence="5">WD repeat-containing protein 53</fullName>
    </submittedName>
</protein>
<dbReference type="GeneID" id="129332435"/>
<dbReference type="Gene3D" id="2.130.10.10">
    <property type="entry name" value="YVTN repeat-like/Quinoprotein amine dehydrogenase"/>
    <property type="match status" value="2"/>
</dbReference>
<evidence type="ECO:0000313" key="4">
    <source>
        <dbReference type="Proteomes" id="UP001190640"/>
    </source>
</evidence>
<dbReference type="InterPro" id="IPR036322">
    <property type="entry name" value="WD40_repeat_dom_sf"/>
</dbReference>
<sequence length="353" mass="39459">MAERWTNGHSSSILCMNVNKDGLVASGAEGGELTIWSEEGHRLDQTWLHKADDVTCIVFSPICPRRLYASHGETVSMLDIRCLKEPVECFHVNEEEINYLSVNETDRLLAVADDSGAIKIIDLESKNLSRCLRRHSNICTSAVFRPQRPQCLVSCGLDMKVMLWNLQKTRPLWIKNLQEEESEDKSAGRLFNPPLVHSLSISTCGNVFGCGAEDGKIRIFQVIGTKFEQTMAFKGHSLGVSQVCFLPEAEAYWLVTGGNDGKVLLWNVSNDLGKQKSPVKTIHRRKIRMPNSTKKADKMNAEFTNEGVLISPKLTIEHGEKVNWISYVEVKGSRRVLVADQTSSISVYPIAEP</sequence>
<feature type="repeat" description="WD" evidence="3">
    <location>
        <begin position="233"/>
        <end position="270"/>
    </location>
</feature>
<dbReference type="Pfam" id="PF00400">
    <property type="entry name" value="WD40"/>
    <property type="match status" value="2"/>
</dbReference>
<evidence type="ECO:0000256" key="1">
    <source>
        <dbReference type="ARBA" id="ARBA00022574"/>
    </source>
</evidence>
<keyword evidence="4" id="KW-1185">Reference proteome</keyword>
<dbReference type="PROSITE" id="PS50294">
    <property type="entry name" value="WD_REPEATS_REGION"/>
    <property type="match status" value="1"/>
</dbReference>
<accession>A0AA97L2K6</accession>
<dbReference type="PROSITE" id="PS50082">
    <property type="entry name" value="WD_REPEATS_2"/>
    <property type="match status" value="1"/>
</dbReference>
<dbReference type="InterPro" id="IPR019775">
    <property type="entry name" value="WD40_repeat_CS"/>
</dbReference>
<dbReference type="PANTHER" id="PTHR44666:SF1">
    <property type="entry name" value="WD REPEAT-CONTAINING PROTEIN 53"/>
    <property type="match status" value="1"/>
</dbReference>
<evidence type="ECO:0000256" key="2">
    <source>
        <dbReference type="ARBA" id="ARBA00022737"/>
    </source>
</evidence>
<dbReference type="SMART" id="SM00320">
    <property type="entry name" value="WD40"/>
    <property type="match status" value="7"/>
</dbReference>
<keyword evidence="2" id="KW-0677">Repeat</keyword>
<dbReference type="Proteomes" id="UP001190640">
    <property type="component" value="Chromosome 6"/>
</dbReference>
<dbReference type="AlphaFoldDB" id="A0AA97L2K6"/>
<evidence type="ECO:0000256" key="3">
    <source>
        <dbReference type="PROSITE-ProRule" id="PRU00221"/>
    </source>
</evidence>
<dbReference type="KEGG" id="emc:129332435"/>
<dbReference type="CTD" id="348793"/>
<reference evidence="5" key="1">
    <citation type="submission" date="2025-08" db="UniProtKB">
        <authorList>
            <consortium name="RefSeq"/>
        </authorList>
    </citation>
    <scope>IDENTIFICATION</scope>
    <source>
        <tissue evidence="5">Blood</tissue>
    </source>
</reference>
<dbReference type="InterPro" id="IPR042453">
    <property type="entry name" value="WDR53"/>
</dbReference>
<gene>
    <name evidence="5" type="primary">WDR53</name>
</gene>
<evidence type="ECO:0000313" key="5">
    <source>
        <dbReference type="RefSeq" id="XP_054839538.1"/>
    </source>
</evidence>
<dbReference type="PANTHER" id="PTHR44666">
    <property type="entry name" value="WD REPEAT-CONTAINING PROTEIN 53"/>
    <property type="match status" value="1"/>
</dbReference>
<keyword evidence="1 3" id="KW-0853">WD repeat</keyword>